<name>A0ABV3F7I2_9NOCA</name>
<gene>
    <name evidence="2" type="ORF">AB0H72_13255</name>
</gene>
<protein>
    <submittedName>
        <fullName evidence="2">Carboxymuconolactone decarboxylase family protein</fullName>
    </submittedName>
</protein>
<dbReference type="PANTHER" id="PTHR34846:SF7">
    <property type="entry name" value="BLL7811 PROTEIN"/>
    <property type="match status" value="1"/>
</dbReference>
<dbReference type="PROSITE" id="PS51340">
    <property type="entry name" value="MOSC"/>
    <property type="match status" value="1"/>
</dbReference>
<keyword evidence="3" id="KW-1185">Reference proteome</keyword>
<proteinExistence type="predicted"/>
<dbReference type="InterPro" id="IPR005302">
    <property type="entry name" value="MoCF_Sase_C"/>
</dbReference>
<evidence type="ECO:0000259" key="1">
    <source>
        <dbReference type="PROSITE" id="PS51340"/>
    </source>
</evidence>
<dbReference type="RefSeq" id="WP_357978065.1">
    <property type="nucleotide sequence ID" value="NZ_JBFAIH010000006.1"/>
</dbReference>
<reference evidence="2 3" key="1">
    <citation type="submission" date="2024-06" db="EMBL/GenBank/DDBJ databases">
        <title>The Natural Products Discovery Center: Release of the First 8490 Sequenced Strains for Exploring Actinobacteria Biosynthetic Diversity.</title>
        <authorList>
            <person name="Kalkreuter E."/>
            <person name="Kautsar S.A."/>
            <person name="Yang D."/>
            <person name="Bader C.D."/>
            <person name="Teijaro C.N."/>
            <person name="Fluegel L."/>
            <person name="Davis C.M."/>
            <person name="Simpson J.R."/>
            <person name="Lauterbach L."/>
            <person name="Steele A.D."/>
            <person name="Gui C."/>
            <person name="Meng S."/>
            <person name="Li G."/>
            <person name="Viehrig K."/>
            <person name="Ye F."/>
            <person name="Su P."/>
            <person name="Kiefer A.F."/>
            <person name="Nichols A."/>
            <person name="Cepeda A.J."/>
            <person name="Yan W."/>
            <person name="Fan B."/>
            <person name="Jiang Y."/>
            <person name="Adhikari A."/>
            <person name="Zheng C.-J."/>
            <person name="Schuster L."/>
            <person name="Cowan T.M."/>
            <person name="Smanski M.J."/>
            <person name="Chevrette M.G."/>
            <person name="De Carvalho L.P.S."/>
            <person name="Shen B."/>
        </authorList>
    </citation>
    <scope>NUCLEOTIDE SEQUENCE [LARGE SCALE GENOMIC DNA]</scope>
    <source>
        <strain evidence="2 3">NPDC050671</strain>
    </source>
</reference>
<dbReference type="NCBIfam" id="TIGR00778">
    <property type="entry name" value="ahpD_dom"/>
    <property type="match status" value="1"/>
</dbReference>
<dbReference type="SUPFAM" id="SSF69118">
    <property type="entry name" value="AhpD-like"/>
    <property type="match status" value="1"/>
</dbReference>
<feature type="domain" description="MOSC" evidence="1">
    <location>
        <begin position="93"/>
        <end position="151"/>
    </location>
</feature>
<dbReference type="Pfam" id="PF02627">
    <property type="entry name" value="CMD"/>
    <property type="match status" value="1"/>
</dbReference>
<accession>A0ABV3F7I2</accession>
<evidence type="ECO:0000313" key="3">
    <source>
        <dbReference type="Proteomes" id="UP001551658"/>
    </source>
</evidence>
<dbReference type="EMBL" id="JBFAIH010000006">
    <property type="protein sequence ID" value="MEV0363663.1"/>
    <property type="molecule type" value="Genomic_DNA"/>
</dbReference>
<dbReference type="InterPro" id="IPR029032">
    <property type="entry name" value="AhpD-like"/>
</dbReference>
<comment type="caution">
    <text evidence="2">The sequence shown here is derived from an EMBL/GenBank/DDBJ whole genome shotgun (WGS) entry which is preliminary data.</text>
</comment>
<dbReference type="PANTHER" id="PTHR34846">
    <property type="entry name" value="4-CARBOXYMUCONOLACTONE DECARBOXYLASE FAMILY PROTEIN (AFU_ORTHOLOGUE AFUA_6G11590)"/>
    <property type="match status" value="1"/>
</dbReference>
<dbReference type="InterPro" id="IPR004675">
    <property type="entry name" value="AhpD_core"/>
</dbReference>
<evidence type="ECO:0000313" key="2">
    <source>
        <dbReference type="EMBL" id="MEV0363663.1"/>
    </source>
</evidence>
<organism evidence="2 3">
    <name type="scientific">Nocardia fusca</name>
    <dbReference type="NCBI Taxonomy" id="941183"/>
    <lineage>
        <taxon>Bacteria</taxon>
        <taxon>Bacillati</taxon>
        <taxon>Actinomycetota</taxon>
        <taxon>Actinomycetes</taxon>
        <taxon>Mycobacteriales</taxon>
        <taxon>Nocardiaceae</taxon>
        <taxon>Nocardia</taxon>
    </lineage>
</organism>
<dbReference type="InterPro" id="IPR003779">
    <property type="entry name" value="CMD-like"/>
</dbReference>
<sequence>MQARMSNVYKLAAGGYRGLHAVEEYINNSGVPRGLLELVRIRASQINGCSVCTDMHSHQAQRVGESDERLWAVAAWRDAPFFTDTERAALALTEAVTRITDNPEGVPDNAWDEAAAHFADEELAALVTAIASVNAWNRINVATRLVAGSFR</sequence>
<dbReference type="Proteomes" id="UP001551658">
    <property type="component" value="Unassembled WGS sequence"/>
</dbReference>
<dbReference type="Gene3D" id="1.20.1290.10">
    <property type="entry name" value="AhpD-like"/>
    <property type="match status" value="1"/>
</dbReference>